<dbReference type="EMBL" id="CP045652">
    <property type="protein sequence ID" value="QGA25397.1"/>
    <property type="molecule type" value="Genomic_DNA"/>
</dbReference>
<gene>
    <name evidence="1" type="ORF">GFH32_03250</name>
</gene>
<reference evidence="1 2" key="1">
    <citation type="submission" date="2019-10" db="EMBL/GenBank/DDBJ databases">
        <authorList>
            <person name="Dong K."/>
        </authorList>
    </citation>
    <scope>NUCLEOTIDE SEQUENCE [LARGE SCALE GENOMIC DNA]</scope>
    <source>
        <strain evidence="2">dk4302</strain>
    </source>
</reference>
<keyword evidence="2" id="KW-1185">Reference proteome</keyword>
<dbReference type="RefSeq" id="WP_153509720.1">
    <property type="nucleotide sequence ID" value="NZ_CP045652.1"/>
</dbReference>
<proteinExistence type="predicted"/>
<accession>A0A5Q0Q5T2</accession>
<dbReference type="Proteomes" id="UP000326921">
    <property type="component" value="Chromosome"/>
</dbReference>
<dbReference type="KEGG" id="sphe:GFH32_03250"/>
<name>A0A5Q0Q5T2_9SPHI</name>
<organism evidence="1 2">
    <name type="scientific">Sphingobacterium zhuxiongii</name>
    <dbReference type="NCBI Taxonomy" id="2662364"/>
    <lineage>
        <taxon>Bacteria</taxon>
        <taxon>Pseudomonadati</taxon>
        <taxon>Bacteroidota</taxon>
        <taxon>Sphingobacteriia</taxon>
        <taxon>Sphingobacteriales</taxon>
        <taxon>Sphingobacteriaceae</taxon>
        <taxon>Sphingobacterium</taxon>
    </lineage>
</organism>
<sequence length="216" mass="24984">MAVKINLENLIGGKYNNLTIIKEVDAIFTKGGNKKRMISCLCNCGVEKILVMSEVINGYVKSCGCYSRELAKENTTIRNTKHKMYGTSEYNTWQSMKKRCLNPNHKAYDYYGGRGITICDSWKNSFSNFYNDMGSKPNKDSSLDRINNEKGYFKENCRWASKKTQTRNQRNNRYLTIDGVTKTIGEWAEISGIKWQTIHHRAFISNWEDKEILKPV</sequence>
<protein>
    <submittedName>
        <fullName evidence="1">AP2 domain-containing protein</fullName>
    </submittedName>
</protein>
<dbReference type="AlphaFoldDB" id="A0A5Q0Q5T2"/>
<evidence type="ECO:0000313" key="1">
    <source>
        <dbReference type="EMBL" id="QGA25397.1"/>
    </source>
</evidence>
<evidence type="ECO:0000313" key="2">
    <source>
        <dbReference type="Proteomes" id="UP000326921"/>
    </source>
</evidence>